<sequence>MQILGGFTECEFIQYKKQYIEKVDKENSLKLNQIKKRLMVSAQPYLKDTGRLDYLIKNRKLFVLSNLKRMKRITSREQIDELMKSSEKEKRNA</sequence>
<keyword evidence="2" id="KW-1185">Reference proteome</keyword>
<evidence type="ECO:0000313" key="2">
    <source>
        <dbReference type="Proteomes" id="UP000193118"/>
    </source>
</evidence>
<dbReference type="STRING" id="194197.BWD09_07195"/>
<reference evidence="2" key="1">
    <citation type="submission" date="2017-01" db="EMBL/GenBank/DDBJ databases">
        <authorList>
            <person name="Wolfgang W.J."/>
            <person name="Cole J."/>
            <person name="Wroblewski D."/>
            <person name="Mcginnis J."/>
            <person name="Musser K.A."/>
        </authorList>
    </citation>
    <scope>NUCLEOTIDE SEQUENCE [LARGE SCALE GENOMIC DNA]</scope>
    <source>
        <strain evidence="2">DSM 19151</strain>
    </source>
</reference>
<evidence type="ECO:0000313" key="1">
    <source>
        <dbReference type="EMBL" id="OSI16540.1"/>
    </source>
</evidence>
<protein>
    <submittedName>
        <fullName evidence="1">Uncharacterized protein</fullName>
    </submittedName>
</protein>
<organism evidence="1 2">
    <name type="scientific">Neisseria dentiae</name>
    <dbReference type="NCBI Taxonomy" id="194197"/>
    <lineage>
        <taxon>Bacteria</taxon>
        <taxon>Pseudomonadati</taxon>
        <taxon>Pseudomonadota</taxon>
        <taxon>Betaproteobacteria</taxon>
        <taxon>Neisseriales</taxon>
        <taxon>Neisseriaceae</taxon>
        <taxon>Neisseria</taxon>
    </lineage>
</organism>
<comment type="caution">
    <text evidence="1">The sequence shown here is derived from an EMBL/GenBank/DDBJ whole genome shotgun (WGS) entry which is preliminary data.</text>
</comment>
<dbReference type="AlphaFoldDB" id="A0A1X3D9H3"/>
<accession>A0A1X3D9H3</accession>
<dbReference type="EMBL" id="MTBO01000015">
    <property type="protein sequence ID" value="OSI16540.1"/>
    <property type="molecule type" value="Genomic_DNA"/>
</dbReference>
<dbReference type="Proteomes" id="UP000193118">
    <property type="component" value="Unassembled WGS sequence"/>
</dbReference>
<proteinExistence type="predicted"/>
<gene>
    <name evidence="1" type="ORF">BWD09_07195</name>
</gene>
<name>A0A1X3D9H3_9NEIS</name>